<protein>
    <recommendedName>
        <fullName evidence="7">TLC domain-containing protein</fullName>
    </recommendedName>
</protein>
<evidence type="ECO:0000256" key="2">
    <source>
        <dbReference type="ARBA" id="ARBA00022692"/>
    </source>
</evidence>
<dbReference type="FunCoup" id="D8RKC6">
    <property type="interactions" value="371"/>
</dbReference>
<dbReference type="GO" id="GO:0055091">
    <property type="term" value="P:phospholipid homeostasis"/>
    <property type="evidence" value="ECO:0000318"/>
    <property type="project" value="GO_Central"/>
</dbReference>
<dbReference type="Pfam" id="PF03798">
    <property type="entry name" value="TRAM_LAG1_CLN8"/>
    <property type="match status" value="1"/>
</dbReference>
<dbReference type="eggNOG" id="KOG4474">
    <property type="taxonomic scope" value="Eukaryota"/>
</dbReference>
<name>D8RKC6_SELML</name>
<feature type="transmembrane region" description="Helical" evidence="6">
    <location>
        <begin position="103"/>
        <end position="121"/>
    </location>
</feature>
<dbReference type="OMA" id="FILVNQC"/>
<feature type="transmembrane region" description="Helical" evidence="6">
    <location>
        <begin position="196"/>
        <end position="219"/>
    </location>
</feature>
<evidence type="ECO:0000256" key="5">
    <source>
        <dbReference type="PROSITE-ProRule" id="PRU00205"/>
    </source>
</evidence>
<evidence type="ECO:0000313" key="9">
    <source>
        <dbReference type="Proteomes" id="UP000001514"/>
    </source>
</evidence>
<keyword evidence="4 5" id="KW-0472">Membrane</keyword>
<organism evidence="9">
    <name type="scientific">Selaginella moellendorffii</name>
    <name type="common">Spikemoss</name>
    <dbReference type="NCBI Taxonomy" id="88036"/>
    <lineage>
        <taxon>Eukaryota</taxon>
        <taxon>Viridiplantae</taxon>
        <taxon>Streptophyta</taxon>
        <taxon>Embryophyta</taxon>
        <taxon>Tracheophyta</taxon>
        <taxon>Lycopodiopsida</taxon>
        <taxon>Selaginellales</taxon>
        <taxon>Selaginellaceae</taxon>
        <taxon>Selaginella</taxon>
    </lineage>
</organism>
<dbReference type="GO" id="GO:0097035">
    <property type="term" value="P:regulation of membrane lipid distribution"/>
    <property type="evidence" value="ECO:0000318"/>
    <property type="project" value="GO_Central"/>
</dbReference>
<evidence type="ECO:0000256" key="3">
    <source>
        <dbReference type="ARBA" id="ARBA00022989"/>
    </source>
</evidence>
<evidence type="ECO:0000313" key="8">
    <source>
        <dbReference type="EMBL" id="EFJ27215.1"/>
    </source>
</evidence>
<comment type="subcellular location">
    <subcellularLocation>
        <location evidence="1">Membrane</location>
        <topology evidence="1">Multi-pass membrane protein</topology>
    </subcellularLocation>
</comment>
<dbReference type="InterPro" id="IPR006634">
    <property type="entry name" value="TLC-dom"/>
</dbReference>
<dbReference type="InterPro" id="IPR050846">
    <property type="entry name" value="TLCD"/>
</dbReference>
<dbReference type="KEGG" id="smo:SELMODRAFT_231793"/>
<dbReference type="PROSITE" id="PS50922">
    <property type="entry name" value="TLC"/>
    <property type="match status" value="1"/>
</dbReference>
<evidence type="ECO:0000256" key="4">
    <source>
        <dbReference type="ARBA" id="ARBA00023136"/>
    </source>
</evidence>
<dbReference type="InParanoid" id="D8RKC6"/>
<evidence type="ECO:0000256" key="6">
    <source>
        <dbReference type="SAM" id="Phobius"/>
    </source>
</evidence>
<feature type="transmembrane region" description="Helical" evidence="6">
    <location>
        <begin position="62"/>
        <end position="83"/>
    </location>
</feature>
<dbReference type="SMART" id="SM00724">
    <property type="entry name" value="TLC"/>
    <property type="match status" value="1"/>
</dbReference>
<feature type="transmembrane region" description="Helical" evidence="6">
    <location>
        <begin position="20"/>
        <end position="41"/>
    </location>
</feature>
<dbReference type="PANTHER" id="PTHR13439:SF4">
    <property type="entry name" value="TLC DOMAIN-CONTAINING PROTEIN"/>
    <property type="match status" value="1"/>
</dbReference>
<gene>
    <name evidence="8" type="ORF">SELMODRAFT_231793</name>
</gene>
<proteinExistence type="predicted"/>
<dbReference type="EMBL" id="GL377582">
    <property type="protein sequence ID" value="EFJ27215.1"/>
    <property type="molecule type" value="Genomic_DNA"/>
</dbReference>
<dbReference type="Proteomes" id="UP000001514">
    <property type="component" value="Unassembled WGS sequence"/>
</dbReference>
<accession>D8RKC6</accession>
<dbReference type="AlphaFoldDB" id="D8RKC6"/>
<dbReference type="HOGENOM" id="CLU_1013267_0_0_1"/>
<feature type="domain" description="TLC" evidence="7">
    <location>
        <begin position="52"/>
        <end position="261"/>
    </location>
</feature>
<evidence type="ECO:0000259" key="7">
    <source>
        <dbReference type="PROSITE" id="PS50922"/>
    </source>
</evidence>
<dbReference type="GO" id="GO:0005886">
    <property type="term" value="C:plasma membrane"/>
    <property type="evidence" value="ECO:0000318"/>
    <property type="project" value="GO_Central"/>
</dbReference>
<feature type="transmembrane region" description="Helical" evidence="6">
    <location>
        <begin position="231"/>
        <end position="253"/>
    </location>
</feature>
<sequence length="267" mass="30187">MMLVWLLVVASELLNGRSRLLPIIAGFVFFQSFNGALGSSLSRHKIRLTPASSPHDFTNIGVSLLHSLLVSLSVGACVLVELYRTGSVAKMLEFESLYSRSWPGAYSVLAFSCGYFAYDQVDMIRRHLYQGWFPPLLVHHWLLLNCFTLALLRNVSINYLVLTLLCEMHSVFLHWRRISRMTGIRKLGSVAVITEWILNWITYFTSRLLVHGVISVKLYMDATKFPSKIELLLASSGMLGLDVLNIVLGLDLCRACMKEMRTKKARA</sequence>
<dbReference type="GO" id="GO:0071709">
    <property type="term" value="P:membrane assembly"/>
    <property type="evidence" value="ECO:0000318"/>
    <property type="project" value="GO_Central"/>
</dbReference>
<evidence type="ECO:0000256" key="1">
    <source>
        <dbReference type="ARBA" id="ARBA00004141"/>
    </source>
</evidence>
<reference evidence="8 9" key="1">
    <citation type="journal article" date="2011" name="Science">
        <title>The Selaginella genome identifies genetic changes associated with the evolution of vascular plants.</title>
        <authorList>
            <person name="Banks J.A."/>
            <person name="Nishiyama T."/>
            <person name="Hasebe M."/>
            <person name="Bowman J.L."/>
            <person name="Gribskov M."/>
            <person name="dePamphilis C."/>
            <person name="Albert V.A."/>
            <person name="Aono N."/>
            <person name="Aoyama T."/>
            <person name="Ambrose B.A."/>
            <person name="Ashton N.W."/>
            <person name="Axtell M.J."/>
            <person name="Barker E."/>
            <person name="Barker M.S."/>
            <person name="Bennetzen J.L."/>
            <person name="Bonawitz N.D."/>
            <person name="Chapple C."/>
            <person name="Cheng C."/>
            <person name="Correa L.G."/>
            <person name="Dacre M."/>
            <person name="DeBarry J."/>
            <person name="Dreyer I."/>
            <person name="Elias M."/>
            <person name="Engstrom E.M."/>
            <person name="Estelle M."/>
            <person name="Feng L."/>
            <person name="Finet C."/>
            <person name="Floyd S.K."/>
            <person name="Frommer W.B."/>
            <person name="Fujita T."/>
            <person name="Gramzow L."/>
            <person name="Gutensohn M."/>
            <person name="Harholt J."/>
            <person name="Hattori M."/>
            <person name="Heyl A."/>
            <person name="Hirai T."/>
            <person name="Hiwatashi Y."/>
            <person name="Ishikawa M."/>
            <person name="Iwata M."/>
            <person name="Karol K.G."/>
            <person name="Koehler B."/>
            <person name="Kolukisaoglu U."/>
            <person name="Kubo M."/>
            <person name="Kurata T."/>
            <person name="Lalonde S."/>
            <person name="Li K."/>
            <person name="Li Y."/>
            <person name="Litt A."/>
            <person name="Lyons E."/>
            <person name="Manning G."/>
            <person name="Maruyama T."/>
            <person name="Michael T.P."/>
            <person name="Mikami K."/>
            <person name="Miyazaki S."/>
            <person name="Morinaga S."/>
            <person name="Murata T."/>
            <person name="Mueller-Roeber B."/>
            <person name="Nelson D.R."/>
            <person name="Obara M."/>
            <person name="Oguri Y."/>
            <person name="Olmstead R.G."/>
            <person name="Onodera N."/>
            <person name="Petersen B.L."/>
            <person name="Pils B."/>
            <person name="Prigge M."/>
            <person name="Rensing S.A."/>
            <person name="Riano-Pachon D.M."/>
            <person name="Roberts A.W."/>
            <person name="Sato Y."/>
            <person name="Scheller H.V."/>
            <person name="Schulz B."/>
            <person name="Schulz C."/>
            <person name="Shakirov E.V."/>
            <person name="Shibagaki N."/>
            <person name="Shinohara N."/>
            <person name="Shippen D.E."/>
            <person name="Soerensen I."/>
            <person name="Sotooka R."/>
            <person name="Sugimoto N."/>
            <person name="Sugita M."/>
            <person name="Sumikawa N."/>
            <person name="Tanurdzic M."/>
            <person name="Theissen G."/>
            <person name="Ulvskov P."/>
            <person name="Wakazuki S."/>
            <person name="Weng J.K."/>
            <person name="Willats W.W."/>
            <person name="Wipf D."/>
            <person name="Wolf P.G."/>
            <person name="Yang L."/>
            <person name="Zimmer A.D."/>
            <person name="Zhu Q."/>
            <person name="Mitros T."/>
            <person name="Hellsten U."/>
            <person name="Loque D."/>
            <person name="Otillar R."/>
            <person name="Salamov A."/>
            <person name="Schmutz J."/>
            <person name="Shapiro H."/>
            <person name="Lindquist E."/>
            <person name="Lucas S."/>
            <person name="Rokhsar D."/>
            <person name="Grigoriev I.V."/>
        </authorList>
    </citation>
    <scope>NUCLEOTIDE SEQUENCE [LARGE SCALE GENOMIC DNA]</scope>
</reference>
<keyword evidence="2 5" id="KW-0812">Transmembrane</keyword>
<keyword evidence="3 6" id="KW-1133">Transmembrane helix</keyword>
<dbReference type="PANTHER" id="PTHR13439">
    <property type="entry name" value="CT120 PROTEIN"/>
    <property type="match status" value="1"/>
</dbReference>
<dbReference type="GO" id="GO:0007009">
    <property type="term" value="P:plasma membrane organization"/>
    <property type="evidence" value="ECO:0000318"/>
    <property type="project" value="GO_Central"/>
</dbReference>
<keyword evidence="9" id="KW-1185">Reference proteome</keyword>
<dbReference type="OrthoDB" id="10266980at2759"/>
<dbReference type="Gramene" id="EFJ27215">
    <property type="protein sequence ID" value="EFJ27215"/>
    <property type="gene ID" value="SELMODRAFT_231793"/>
</dbReference>